<comment type="caution">
    <text evidence="7">The sequence shown here is derived from an EMBL/GenBank/DDBJ whole genome shotgun (WGS) entry which is preliminary data.</text>
</comment>
<proteinExistence type="inferred from homology"/>
<dbReference type="EMBL" id="JAGIOB010000001">
    <property type="protein sequence ID" value="MBP2415595.1"/>
    <property type="molecule type" value="Genomic_DNA"/>
</dbReference>
<dbReference type="Proteomes" id="UP000758168">
    <property type="component" value="Unassembled WGS sequence"/>
</dbReference>
<accession>A0ABS4Z4D2</accession>
<dbReference type="InterPro" id="IPR050727">
    <property type="entry name" value="GH43_arabinanases"/>
</dbReference>
<evidence type="ECO:0000256" key="1">
    <source>
        <dbReference type="ARBA" id="ARBA00004834"/>
    </source>
</evidence>
<dbReference type="RefSeq" id="WP_307803754.1">
    <property type="nucleotide sequence ID" value="NZ_BAAAMH010000022.1"/>
</dbReference>
<evidence type="ECO:0000256" key="4">
    <source>
        <dbReference type="ARBA" id="ARBA00023295"/>
    </source>
</evidence>
<dbReference type="SUPFAM" id="SSF49899">
    <property type="entry name" value="Concanavalin A-like lectins/glucanases"/>
    <property type="match status" value="1"/>
</dbReference>
<evidence type="ECO:0000256" key="3">
    <source>
        <dbReference type="ARBA" id="ARBA00022801"/>
    </source>
</evidence>
<feature type="compositionally biased region" description="Low complexity" evidence="5">
    <location>
        <begin position="134"/>
        <end position="145"/>
    </location>
</feature>
<dbReference type="InterPro" id="IPR041542">
    <property type="entry name" value="GH43_C2"/>
</dbReference>
<organism evidence="7 8">
    <name type="scientific">Microlunatus capsulatus</name>
    <dbReference type="NCBI Taxonomy" id="99117"/>
    <lineage>
        <taxon>Bacteria</taxon>
        <taxon>Bacillati</taxon>
        <taxon>Actinomycetota</taxon>
        <taxon>Actinomycetes</taxon>
        <taxon>Propionibacteriales</taxon>
        <taxon>Propionibacteriaceae</taxon>
        <taxon>Microlunatus</taxon>
    </lineage>
</organism>
<dbReference type="PANTHER" id="PTHR43301:SF3">
    <property type="entry name" value="ARABINAN ENDO-1,5-ALPHA-L-ARABINOSIDASE A-RELATED"/>
    <property type="match status" value="1"/>
</dbReference>
<dbReference type="Pfam" id="PF17851">
    <property type="entry name" value="GH43_C2"/>
    <property type="match status" value="1"/>
</dbReference>
<evidence type="ECO:0000259" key="6">
    <source>
        <dbReference type="Pfam" id="PF17851"/>
    </source>
</evidence>
<evidence type="ECO:0000256" key="5">
    <source>
        <dbReference type="SAM" id="MobiDB-lite"/>
    </source>
</evidence>
<dbReference type="Gene3D" id="2.60.120.200">
    <property type="match status" value="1"/>
</dbReference>
<gene>
    <name evidence="7" type="ORF">JOF54_000517</name>
</gene>
<protein>
    <submittedName>
        <fullName evidence="7">Beta-xylosidase</fullName>
    </submittedName>
</protein>
<dbReference type="SUPFAM" id="SSF75005">
    <property type="entry name" value="Arabinanase/levansucrase/invertase"/>
    <property type="match status" value="1"/>
</dbReference>
<dbReference type="Gene3D" id="2.115.10.20">
    <property type="entry name" value="Glycosyl hydrolase domain, family 43"/>
    <property type="match status" value="1"/>
</dbReference>
<comment type="pathway">
    <text evidence="1">Glycan metabolism; L-arabinan degradation.</text>
</comment>
<keyword evidence="4" id="KW-0326">Glycosidase</keyword>
<dbReference type="CDD" id="cd18616">
    <property type="entry name" value="GH43_ABN-like"/>
    <property type="match status" value="1"/>
</dbReference>
<sequence>MTGLGLVGAPVAATAAPARATYENPVSASFADTFADPSIIEAKDGWWYAYSTADPLRAGDEPGVMHIARTRDFVSWQYQGTVFDETNRPTWATPTSGLWAPDVRYVDGRYVLYYTVTDTTLDPGDADSAIGVATSPSPTGPWTPSDAPVVAPRTRPGTDPAARDFLWTFDPSGFTDVDGQRYLYFGSYNGGVWATRVSEDGLTATGEPTLVAIDNKFEGSYVVRHDGWYYLMASSANCCAGPTTGYSVFTGRSRSPMGPFVDEDGISLTASRAGGTILVTQNGNRWIGAGHHALATDHAGRDFLVYHALDRDDAWLEEPFGITKRPMLLDRVDWVDGWPRTRAGAGPSDTPQPAPVTGSDLGLTPSDPAARGFRGLRPGPRDIQSGAAGRVRGTARTTQDVTGSSVRLRLDVRGDRPLEVRLGRGQDQVRVRVDERAARLTVRSGSGRSTLTRTDDLGLRGDGWRTLVVEVDRGGVLAQLSEDDLGDPFAEVRLTDRDLRLRSAPLRLRSTRAVVDNVSVRRLAVEADRLVPVPQRGALIRAEDFSGPLADDDWTWVRRDADATVASGQLRWPLQAADLTGESNNAGVLLSDRTPEGTWIAETKLDLDLGEETVRNFQQAGLVAYRGDDDFARLSSVAIWNTRQTEFGRELVATSDGRTSYGGAIVGTPDAEMWLRLAHTTDAAGEHLYRAATSRDGKAWTWGAVWAFAPGTSPRIGLVAHGGDTPALTAGFDYLRFYRTTWPAVDGPRS</sequence>
<dbReference type="Pfam" id="PF04616">
    <property type="entry name" value="Glyco_hydro_43"/>
    <property type="match status" value="1"/>
</dbReference>
<dbReference type="PANTHER" id="PTHR43301">
    <property type="entry name" value="ARABINAN ENDO-1,5-ALPHA-L-ARABINOSIDASE"/>
    <property type="match status" value="1"/>
</dbReference>
<evidence type="ECO:0000313" key="8">
    <source>
        <dbReference type="Proteomes" id="UP000758168"/>
    </source>
</evidence>
<name>A0ABS4Z4D2_9ACTN</name>
<feature type="region of interest" description="Disordered" evidence="5">
    <location>
        <begin position="340"/>
        <end position="403"/>
    </location>
</feature>
<keyword evidence="3" id="KW-0378">Hydrolase</keyword>
<keyword evidence="8" id="KW-1185">Reference proteome</keyword>
<dbReference type="InterPro" id="IPR023296">
    <property type="entry name" value="Glyco_hydro_beta-prop_sf"/>
</dbReference>
<feature type="domain" description="Beta-xylosidase C-terminal Concanavalin A-like" evidence="6">
    <location>
        <begin position="543"/>
        <end position="702"/>
    </location>
</feature>
<dbReference type="InterPro" id="IPR006710">
    <property type="entry name" value="Glyco_hydro_43"/>
</dbReference>
<comment type="similarity">
    <text evidence="2">Belongs to the glycosyl hydrolase 43 family.</text>
</comment>
<dbReference type="InterPro" id="IPR013320">
    <property type="entry name" value="ConA-like_dom_sf"/>
</dbReference>
<evidence type="ECO:0000256" key="2">
    <source>
        <dbReference type="ARBA" id="ARBA00009865"/>
    </source>
</evidence>
<reference evidence="7 8" key="1">
    <citation type="submission" date="2021-03" db="EMBL/GenBank/DDBJ databases">
        <title>Sequencing the genomes of 1000 actinobacteria strains.</title>
        <authorList>
            <person name="Klenk H.-P."/>
        </authorList>
    </citation>
    <scope>NUCLEOTIDE SEQUENCE [LARGE SCALE GENOMIC DNA]</scope>
    <source>
        <strain evidence="7 8">DSM 12936</strain>
    </source>
</reference>
<feature type="region of interest" description="Disordered" evidence="5">
    <location>
        <begin position="133"/>
        <end position="155"/>
    </location>
</feature>
<evidence type="ECO:0000313" key="7">
    <source>
        <dbReference type="EMBL" id="MBP2415595.1"/>
    </source>
</evidence>